<reference evidence="2" key="1">
    <citation type="submission" date="2016-10" db="EMBL/GenBank/DDBJ databases">
        <authorList>
            <person name="Varghese N."/>
            <person name="Submissions S."/>
        </authorList>
    </citation>
    <scope>NUCLEOTIDE SEQUENCE [LARGE SCALE GENOMIC DNA]</scope>
    <source>
        <strain evidence="2">CGMCC 1.10118</strain>
    </source>
</reference>
<accession>A0A1H3GK84</accession>
<dbReference type="EMBL" id="FNPB01000005">
    <property type="protein sequence ID" value="SDY03733.1"/>
    <property type="molecule type" value="Genomic_DNA"/>
</dbReference>
<gene>
    <name evidence="1" type="ORF">SAMN04487946_105222</name>
</gene>
<protein>
    <submittedName>
        <fullName evidence="1">Uncharacterized protein</fullName>
    </submittedName>
</protein>
<sequence length="64" mass="7309">MDLREMITQPSFRLDLPPTFGTAIAVFSLRQRLTVSEFEMDPLACLSAKSPFRISERTGTRYGR</sequence>
<evidence type="ECO:0000313" key="2">
    <source>
        <dbReference type="Proteomes" id="UP000199170"/>
    </source>
</evidence>
<evidence type="ECO:0000313" key="1">
    <source>
        <dbReference type="EMBL" id="SDY03733.1"/>
    </source>
</evidence>
<proteinExistence type="predicted"/>
<organism evidence="1 2">
    <name type="scientific">Halobellus clavatus</name>
    <dbReference type="NCBI Taxonomy" id="660517"/>
    <lineage>
        <taxon>Archaea</taxon>
        <taxon>Methanobacteriati</taxon>
        <taxon>Methanobacteriota</taxon>
        <taxon>Stenosarchaea group</taxon>
        <taxon>Halobacteria</taxon>
        <taxon>Halobacteriales</taxon>
        <taxon>Haloferacaceae</taxon>
        <taxon>Halobellus</taxon>
    </lineage>
</organism>
<keyword evidence="2" id="KW-1185">Reference proteome</keyword>
<dbReference type="AlphaFoldDB" id="A0A1H3GK84"/>
<name>A0A1H3GK84_9EURY</name>
<dbReference type="Proteomes" id="UP000199170">
    <property type="component" value="Unassembled WGS sequence"/>
</dbReference>